<dbReference type="GO" id="GO:0055085">
    <property type="term" value="P:transmembrane transport"/>
    <property type="evidence" value="ECO:0007669"/>
    <property type="project" value="InterPro"/>
</dbReference>
<feature type="domain" description="ABC transmembrane type-1" evidence="8">
    <location>
        <begin position="72"/>
        <end position="266"/>
    </location>
</feature>
<evidence type="ECO:0000313" key="10">
    <source>
        <dbReference type="Proteomes" id="UP000199158"/>
    </source>
</evidence>
<dbReference type="STRING" id="474960.SAMN05216180_0407"/>
<evidence type="ECO:0000256" key="7">
    <source>
        <dbReference type="RuleBase" id="RU363032"/>
    </source>
</evidence>
<keyword evidence="3" id="KW-1003">Cell membrane</keyword>
<keyword evidence="6 7" id="KW-0472">Membrane</keyword>
<reference evidence="9 10" key="1">
    <citation type="submission" date="2016-10" db="EMBL/GenBank/DDBJ databases">
        <authorList>
            <person name="de Groot N.N."/>
        </authorList>
    </citation>
    <scope>NUCLEOTIDE SEQUENCE [LARGE SCALE GENOMIC DNA]</scope>
    <source>
        <strain evidence="9 10">CGMCC 1.5070</strain>
    </source>
</reference>
<dbReference type="Proteomes" id="UP000199158">
    <property type="component" value="Unassembled WGS sequence"/>
</dbReference>
<dbReference type="OrthoDB" id="153186at2"/>
<dbReference type="InterPro" id="IPR035906">
    <property type="entry name" value="MetI-like_sf"/>
</dbReference>
<evidence type="ECO:0000256" key="1">
    <source>
        <dbReference type="ARBA" id="ARBA00004651"/>
    </source>
</evidence>
<dbReference type="Pfam" id="PF00528">
    <property type="entry name" value="BPD_transp_1"/>
    <property type="match status" value="1"/>
</dbReference>
<dbReference type="PROSITE" id="PS50928">
    <property type="entry name" value="ABC_TM1"/>
    <property type="match status" value="1"/>
</dbReference>
<keyword evidence="4 7" id="KW-0812">Transmembrane</keyword>
<organism evidence="9 10">
    <name type="scientific">Hydrogenoanaerobacterium saccharovorans</name>
    <dbReference type="NCBI Taxonomy" id="474960"/>
    <lineage>
        <taxon>Bacteria</taxon>
        <taxon>Bacillati</taxon>
        <taxon>Bacillota</taxon>
        <taxon>Clostridia</taxon>
        <taxon>Eubacteriales</taxon>
        <taxon>Oscillospiraceae</taxon>
        <taxon>Hydrogenoanaerobacterium</taxon>
    </lineage>
</organism>
<protein>
    <submittedName>
        <fullName evidence="9">Carbohydrate ABC transporter membrane protein 2, CUT1 family</fullName>
    </submittedName>
</protein>
<feature type="transmembrane region" description="Helical" evidence="7">
    <location>
        <begin position="141"/>
        <end position="163"/>
    </location>
</feature>
<keyword evidence="10" id="KW-1185">Reference proteome</keyword>
<feature type="transmembrane region" description="Helical" evidence="7">
    <location>
        <begin position="107"/>
        <end position="129"/>
    </location>
</feature>
<dbReference type="Gene3D" id="1.10.3720.10">
    <property type="entry name" value="MetI-like"/>
    <property type="match status" value="1"/>
</dbReference>
<comment type="similarity">
    <text evidence="7">Belongs to the binding-protein-dependent transport system permease family.</text>
</comment>
<keyword evidence="5 7" id="KW-1133">Transmembrane helix</keyword>
<feature type="transmembrane region" description="Helical" evidence="7">
    <location>
        <begin position="248"/>
        <end position="266"/>
    </location>
</feature>
<dbReference type="CDD" id="cd06261">
    <property type="entry name" value="TM_PBP2"/>
    <property type="match status" value="1"/>
</dbReference>
<dbReference type="SUPFAM" id="SSF161098">
    <property type="entry name" value="MetI-like"/>
    <property type="match status" value="1"/>
</dbReference>
<keyword evidence="2 7" id="KW-0813">Transport</keyword>
<sequence>MQHKKHTELQTDLFKINENQRKLMIFFLILLTLLWALPVFSLIKNSLKVNGFANYTFVMNNRVNDVPFSRYFINSVINAIGSSFLVVSVSALAGFSFSKISFAGKKTIYNLCIMCLAVSGPILIVPFFYILKTMHIYNTPLAVIFAEATITLPFGLLMMKNYFDSLPQELMESANIDGANMGQVFFKIYFPLAKPAVINLGVLQIMWSFQDFLFPLMFLTKDKFYTTTVAVNSFKGAYGLTGQNLGRYNAALVLISIPSILIFIFAQKYIVNGVASGAVKE</sequence>
<dbReference type="PANTHER" id="PTHR43744:SF8">
    <property type="entry name" value="SN-GLYCEROL-3-PHOSPHATE TRANSPORT SYSTEM PERMEASE PROTEIN UGPE"/>
    <property type="match status" value="1"/>
</dbReference>
<dbReference type="GO" id="GO:0005886">
    <property type="term" value="C:plasma membrane"/>
    <property type="evidence" value="ECO:0007669"/>
    <property type="project" value="UniProtKB-SubCell"/>
</dbReference>
<name>A0A1H7Z392_9FIRM</name>
<feature type="transmembrane region" description="Helical" evidence="7">
    <location>
        <begin position="184"/>
        <end position="207"/>
    </location>
</feature>
<evidence type="ECO:0000259" key="8">
    <source>
        <dbReference type="PROSITE" id="PS50928"/>
    </source>
</evidence>
<accession>A0A1H7Z392</accession>
<evidence type="ECO:0000256" key="5">
    <source>
        <dbReference type="ARBA" id="ARBA00022989"/>
    </source>
</evidence>
<dbReference type="RefSeq" id="WP_092751138.1">
    <property type="nucleotide sequence ID" value="NZ_FOCG01000001.1"/>
</dbReference>
<dbReference type="AlphaFoldDB" id="A0A1H7Z392"/>
<evidence type="ECO:0000256" key="2">
    <source>
        <dbReference type="ARBA" id="ARBA00022448"/>
    </source>
</evidence>
<dbReference type="PANTHER" id="PTHR43744">
    <property type="entry name" value="ABC TRANSPORTER PERMEASE PROTEIN MG189-RELATED-RELATED"/>
    <property type="match status" value="1"/>
</dbReference>
<evidence type="ECO:0000256" key="4">
    <source>
        <dbReference type="ARBA" id="ARBA00022692"/>
    </source>
</evidence>
<gene>
    <name evidence="9" type="ORF">SAMN05216180_0407</name>
</gene>
<evidence type="ECO:0000313" key="9">
    <source>
        <dbReference type="EMBL" id="SEM52651.1"/>
    </source>
</evidence>
<evidence type="ECO:0000256" key="6">
    <source>
        <dbReference type="ARBA" id="ARBA00023136"/>
    </source>
</evidence>
<dbReference type="InterPro" id="IPR000515">
    <property type="entry name" value="MetI-like"/>
</dbReference>
<comment type="subcellular location">
    <subcellularLocation>
        <location evidence="1 7">Cell membrane</location>
        <topology evidence="1 7">Multi-pass membrane protein</topology>
    </subcellularLocation>
</comment>
<dbReference type="EMBL" id="FOCG01000001">
    <property type="protein sequence ID" value="SEM52651.1"/>
    <property type="molecule type" value="Genomic_DNA"/>
</dbReference>
<feature type="transmembrane region" description="Helical" evidence="7">
    <location>
        <begin position="71"/>
        <end position="95"/>
    </location>
</feature>
<evidence type="ECO:0000256" key="3">
    <source>
        <dbReference type="ARBA" id="ARBA00022475"/>
    </source>
</evidence>
<proteinExistence type="inferred from homology"/>
<feature type="transmembrane region" description="Helical" evidence="7">
    <location>
        <begin position="23"/>
        <end position="43"/>
    </location>
</feature>